<dbReference type="PANTHER" id="PTHR33473">
    <property type="entry name" value="ATP-DEPENDENT CLP PROTEASE ADAPTER PROTEIN CLPS1, CHLOROPLASTIC"/>
    <property type="match status" value="1"/>
</dbReference>
<dbReference type="InterPro" id="IPR014719">
    <property type="entry name" value="Ribosomal_bL12_C/ClpS-like"/>
</dbReference>
<dbReference type="PANTHER" id="PTHR33473:SF19">
    <property type="entry name" value="ATP-DEPENDENT CLP PROTEASE ADAPTER PROTEIN CLPS"/>
    <property type="match status" value="1"/>
</dbReference>
<name>A0A938B2P4_UNCTE</name>
<evidence type="ECO:0000256" key="1">
    <source>
        <dbReference type="HAMAP-Rule" id="MF_00302"/>
    </source>
</evidence>
<keyword evidence="4" id="KW-0645">Protease</keyword>
<accession>A0A938B2P4</accession>
<dbReference type="FunFam" id="3.30.1390.10:FF:000002">
    <property type="entry name" value="ATP-dependent Clp protease adapter protein ClpS"/>
    <property type="match status" value="1"/>
</dbReference>
<comment type="subunit">
    <text evidence="1">Binds to the N-terminal domain of the chaperone ClpA.</text>
</comment>
<dbReference type="HAMAP" id="MF_00302">
    <property type="entry name" value="ClpS"/>
    <property type="match status" value="1"/>
</dbReference>
<comment type="similarity">
    <text evidence="1">Belongs to the ClpS family.</text>
</comment>
<gene>
    <name evidence="1 4" type="primary">clpS</name>
    <name evidence="4" type="ORF">FJZ47_10575</name>
</gene>
<feature type="domain" description="Adaptor protein ClpS core" evidence="3">
    <location>
        <begin position="26"/>
        <end position="104"/>
    </location>
</feature>
<protein>
    <recommendedName>
        <fullName evidence="1">ATP-dependent Clp protease adapter protein ClpS</fullName>
    </recommendedName>
</protein>
<dbReference type="GO" id="GO:0006508">
    <property type="term" value="P:proteolysis"/>
    <property type="evidence" value="ECO:0007669"/>
    <property type="project" value="UniProtKB-UniRule"/>
</dbReference>
<evidence type="ECO:0000313" key="4">
    <source>
        <dbReference type="EMBL" id="MBM3224234.1"/>
    </source>
</evidence>
<dbReference type="GO" id="GO:0030163">
    <property type="term" value="P:protein catabolic process"/>
    <property type="evidence" value="ECO:0007669"/>
    <property type="project" value="InterPro"/>
</dbReference>
<dbReference type="InterPro" id="IPR022935">
    <property type="entry name" value="ClpS"/>
</dbReference>
<dbReference type="NCBIfam" id="NF000672">
    <property type="entry name" value="PRK00033.1-5"/>
    <property type="match status" value="1"/>
</dbReference>
<proteinExistence type="inferred from homology"/>
<dbReference type="Gene3D" id="3.30.1390.10">
    <property type="match status" value="1"/>
</dbReference>
<reference evidence="4" key="1">
    <citation type="submission" date="2019-03" db="EMBL/GenBank/DDBJ databases">
        <title>Lake Tanganyika Metagenome-Assembled Genomes (MAGs).</title>
        <authorList>
            <person name="Tran P."/>
        </authorList>
    </citation>
    <scope>NUCLEOTIDE SEQUENCE</scope>
    <source>
        <strain evidence="4">K_DeepCast_65m_m2_066</strain>
    </source>
</reference>
<evidence type="ECO:0000313" key="5">
    <source>
        <dbReference type="Proteomes" id="UP000712673"/>
    </source>
</evidence>
<comment type="caution">
    <text evidence="4">The sequence shown here is derived from an EMBL/GenBank/DDBJ whole genome shotgun (WGS) entry which is preliminary data.</text>
</comment>
<comment type="function">
    <text evidence="1">Involved in the modulation of the specificity of the ClpAP-mediated ATP-dependent protein degradation.</text>
</comment>
<dbReference type="AlphaFoldDB" id="A0A938B2P4"/>
<dbReference type="EMBL" id="VGLS01000282">
    <property type="protein sequence ID" value="MBM3224234.1"/>
    <property type="molecule type" value="Genomic_DNA"/>
</dbReference>
<dbReference type="Pfam" id="PF02617">
    <property type="entry name" value="ClpS"/>
    <property type="match status" value="1"/>
</dbReference>
<feature type="region of interest" description="Disordered" evidence="2">
    <location>
        <begin position="1"/>
        <end position="22"/>
    </location>
</feature>
<keyword evidence="4" id="KW-0378">Hydrolase</keyword>
<dbReference type="InterPro" id="IPR003769">
    <property type="entry name" value="ClpS_core"/>
</dbReference>
<evidence type="ECO:0000259" key="3">
    <source>
        <dbReference type="Pfam" id="PF02617"/>
    </source>
</evidence>
<organism evidence="4 5">
    <name type="scientific">Tectimicrobiota bacterium</name>
    <dbReference type="NCBI Taxonomy" id="2528274"/>
    <lineage>
        <taxon>Bacteria</taxon>
        <taxon>Pseudomonadati</taxon>
        <taxon>Nitrospinota/Tectimicrobiota group</taxon>
        <taxon>Candidatus Tectimicrobiota</taxon>
    </lineage>
</organism>
<dbReference type="Proteomes" id="UP000712673">
    <property type="component" value="Unassembled WGS sequence"/>
</dbReference>
<dbReference type="GO" id="GO:0008233">
    <property type="term" value="F:peptidase activity"/>
    <property type="evidence" value="ECO:0007669"/>
    <property type="project" value="UniProtKB-KW"/>
</dbReference>
<dbReference type="SUPFAM" id="SSF54736">
    <property type="entry name" value="ClpS-like"/>
    <property type="match status" value="1"/>
</dbReference>
<sequence>MPDWEHDSDTEQGAGVLTETRERVDKPPLYKVLLHNDDYTTMDFVVSILRNVFNKSAMAAVQIMLAVHRQGVGIAGVYPYEIAEAKVAKVTELARASEFPLLCTLEKE</sequence>
<evidence type="ECO:0000256" key="2">
    <source>
        <dbReference type="SAM" id="MobiDB-lite"/>
    </source>
</evidence>